<evidence type="ECO:0000313" key="8">
    <source>
        <dbReference type="Proteomes" id="UP000190102"/>
    </source>
</evidence>
<keyword evidence="2 5" id="KW-0812">Transmembrane</keyword>
<dbReference type="InterPro" id="IPR018488">
    <property type="entry name" value="cNMP-bd_CS"/>
</dbReference>
<dbReference type="InterPro" id="IPR000595">
    <property type="entry name" value="cNMP-bd_dom"/>
</dbReference>
<feature type="transmembrane region" description="Helical" evidence="5">
    <location>
        <begin position="386"/>
        <end position="412"/>
    </location>
</feature>
<dbReference type="GO" id="GO:0030552">
    <property type="term" value="F:cAMP binding"/>
    <property type="evidence" value="ECO:0007669"/>
    <property type="project" value="TreeGrafter"/>
</dbReference>
<sequence>MQINFDAIPLFASLSRLDRARLIPNCAVIAFDAGEAIVKQGERGDSLFIITSGSARVVRKQPDGSEVTVARLKQGECFGEVALLTGEQRTADVLAEVIGTTVLKLSRDRFSQLMKQHNDLAQRMARLLAERVSRTTCHVGNGYTSDEGLLLEELLPQDAQDKLPSSSGLTAGWSLGMALRNRRFICIALALIMFVTTGPLLYKAGMPLQRLILLELLLGATITWALDAFNYHAVALALPLAAVLFGAASPKEAFAGFSHPSWFLVLGVFAISAAISRTGLMYRLVLLMISRFPASYGWQTFALAASGLLLTPVIPSSNGRAVLSGPLVANLSEILRFRKGSAGSIGMSMAALLGFGHMSFMFMNGTATCLLAFGLLPDAVVSRVTWFSWLIAALVQGLVFFVLSYGSLLMLYRPKRQRVAGSSMVQAQLSALGSMDRNERITLLVVCASLLGFLTQSWHHVNSAWVALASFFLLFSWGVLQDKAVRSEIDWNFLLSFGALVGYGGLISSSGLGSTAAGQLGPLLNGIGKSPYLLLPAVSLAMFVLRFFLPLPAAQLVLLLSVLPVVGNSGIDPFVICLTVLISGNPWFTSYQNSIYAGLMEATEGALFDHHQTRRAAFAYLVAAQVAIIASIPYWQWLGLIQ</sequence>
<dbReference type="PROSITE" id="PS50042">
    <property type="entry name" value="CNMP_BINDING_3"/>
    <property type="match status" value="1"/>
</dbReference>
<dbReference type="CDD" id="cd00038">
    <property type="entry name" value="CAP_ED"/>
    <property type="match status" value="1"/>
</dbReference>
<dbReference type="Pfam" id="PF00027">
    <property type="entry name" value="cNMP_binding"/>
    <property type="match status" value="1"/>
</dbReference>
<evidence type="ECO:0000313" key="7">
    <source>
        <dbReference type="EMBL" id="SJZ91371.1"/>
    </source>
</evidence>
<dbReference type="PROSITE" id="PS00888">
    <property type="entry name" value="CNMP_BINDING_1"/>
    <property type="match status" value="1"/>
</dbReference>
<evidence type="ECO:0000256" key="2">
    <source>
        <dbReference type="ARBA" id="ARBA00022692"/>
    </source>
</evidence>
<feature type="transmembrane region" description="Helical" evidence="5">
    <location>
        <begin position="262"/>
        <end position="284"/>
    </location>
</feature>
<dbReference type="InterPro" id="IPR001898">
    <property type="entry name" value="SLC13A/DASS"/>
</dbReference>
<dbReference type="STRING" id="115783.SAMN02745119_01980"/>
<dbReference type="GO" id="GO:0005952">
    <property type="term" value="C:cAMP-dependent protein kinase complex"/>
    <property type="evidence" value="ECO:0007669"/>
    <property type="project" value="InterPro"/>
</dbReference>
<reference evidence="8" key="1">
    <citation type="submission" date="2017-02" db="EMBL/GenBank/DDBJ databases">
        <authorList>
            <person name="Varghese N."/>
            <person name="Submissions S."/>
        </authorList>
    </citation>
    <scope>NUCLEOTIDE SEQUENCE [LARGE SCALE GENOMIC DNA]</scope>
    <source>
        <strain evidence="8">ATCC BAA-34</strain>
    </source>
</reference>
<dbReference type="SUPFAM" id="SSF51206">
    <property type="entry name" value="cAMP-binding domain-like"/>
    <property type="match status" value="1"/>
</dbReference>
<dbReference type="InterPro" id="IPR014710">
    <property type="entry name" value="RmlC-like_jellyroll"/>
</dbReference>
<feature type="transmembrane region" description="Helical" evidence="5">
    <location>
        <begin position="349"/>
        <end position="374"/>
    </location>
</feature>
<accession>A0A1T4PIY5</accession>
<protein>
    <submittedName>
        <fullName evidence="7">Anion transporter</fullName>
    </submittedName>
</protein>
<dbReference type="AlphaFoldDB" id="A0A1T4PIY5"/>
<feature type="transmembrane region" description="Helical" evidence="5">
    <location>
        <begin position="233"/>
        <end position="250"/>
    </location>
</feature>
<dbReference type="PANTHER" id="PTHR11635:SF152">
    <property type="entry name" value="CAMP-DEPENDENT PROTEIN KINASE TYPE I REGULATORY SUBUNIT-RELATED"/>
    <property type="match status" value="1"/>
</dbReference>
<feature type="transmembrane region" description="Helical" evidence="5">
    <location>
        <begin position="556"/>
        <end position="582"/>
    </location>
</feature>
<dbReference type="GO" id="GO:0016020">
    <property type="term" value="C:membrane"/>
    <property type="evidence" value="ECO:0007669"/>
    <property type="project" value="UniProtKB-SubCell"/>
</dbReference>
<evidence type="ECO:0000256" key="5">
    <source>
        <dbReference type="SAM" id="Phobius"/>
    </source>
</evidence>
<dbReference type="PANTHER" id="PTHR11635">
    <property type="entry name" value="CAMP-DEPENDENT PROTEIN KINASE REGULATORY CHAIN"/>
    <property type="match status" value="1"/>
</dbReference>
<keyword evidence="8" id="KW-1185">Reference proteome</keyword>
<comment type="subcellular location">
    <subcellularLocation>
        <location evidence="1">Membrane</location>
        <topology evidence="1">Multi-pass membrane protein</topology>
    </subcellularLocation>
</comment>
<dbReference type="EMBL" id="FUWR01000010">
    <property type="protein sequence ID" value="SJZ91371.1"/>
    <property type="molecule type" value="Genomic_DNA"/>
</dbReference>
<organism evidence="7 8">
    <name type="scientific">Trichlorobacter thiogenes</name>
    <dbReference type="NCBI Taxonomy" id="115783"/>
    <lineage>
        <taxon>Bacteria</taxon>
        <taxon>Pseudomonadati</taxon>
        <taxon>Thermodesulfobacteriota</taxon>
        <taxon>Desulfuromonadia</taxon>
        <taxon>Geobacterales</taxon>
        <taxon>Geobacteraceae</taxon>
        <taxon>Trichlorobacter</taxon>
    </lineage>
</organism>
<dbReference type="GO" id="GO:0034236">
    <property type="term" value="F:protein kinase A catalytic subunit binding"/>
    <property type="evidence" value="ECO:0007669"/>
    <property type="project" value="TreeGrafter"/>
</dbReference>
<dbReference type="Proteomes" id="UP000190102">
    <property type="component" value="Unassembled WGS sequence"/>
</dbReference>
<dbReference type="GO" id="GO:0005829">
    <property type="term" value="C:cytosol"/>
    <property type="evidence" value="ECO:0007669"/>
    <property type="project" value="TreeGrafter"/>
</dbReference>
<dbReference type="GO" id="GO:0022857">
    <property type="term" value="F:transmembrane transporter activity"/>
    <property type="evidence" value="ECO:0007669"/>
    <property type="project" value="InterPro"/>
</dbReference>
<keyword evidence="4 5" id="KW-0472">Membrane</keyword>
<proteinExistence type="predicted"/>
<evidence type="ECO:0000256" key="3">
    <source>
        <dbReference type="ARBA" id="ARBA00022989"/>
    </source>
</evidence>
<dbReference type="PROSITE" id="PS00889">
    <property type="entry name" value="CNMP_BINDING_2"/>
    <property type="match status" value="1"/>
</dbReference>
<dbReference type="RefSeq" id="WP_078790263.1">
    <property type="nucleotide sequence ID" value="NZ_FUWR01000010.1"/>
</dbReference>
<evidence type="ECO:0000259" key="6">
    <source>
        <dbReference type="PROSITE" id="PS50042"/>
    </source>
</evidence>
<feature type="transmembrane region" description="Helical" evidence="5">
    <location>
        <begin position="464"/>
        <end position="480"/>
    </location>
</feature>
<evidence type="ECO:0000256" key="4">
    <source>
        <dbReference type="ARBA" id="ARBA00023136"/>
    </source>
</evidence>
<evidence type="ECO:0000256" key="1">
    <source>
        <dbReference type="ARBA" id="ARBA00004141"/>
    </source>
</evidence>
<dbReference type="Pfam" id="PF00939">
    <property type="entry name" value="Na_sulph_symp"/>
    <property type="match status" value="1"/>
</dbReference>
<gene>
    <name evidence="7" type="ORF">SAMN02745119_01980</name>
</gene>
<dbReference type="InterPro" id="IPR050503">
    <property type="entry name" value="cAMP-dep_PK_reg_su-like"/>
</dbReference>
<name>A0A1T4PIY5_9BACT</name>
<dbReference type="Gene3D" id="2.60.120.10">
    <property type="entry name" value="Jelly Rolls"/>
    <property type="match status" value="1"/>
</dbReference>
<feature type="transmembrane region" description="Helical" evidence="5">
    <location>
        <begin position="184"/>
        <end position="202"/>
    </location>
</feature>
<dbReference type="GO" id="GO:0004862">
    <property type="term" value="F:cAMP-dependent protein kinase inhibitor activity"/>
    <property type="evidence" value="ECO:0007669"/>
    <property type="project" value="TreeGrafter"/>
</dbReference>
<feature type="transmembrane region" description="Helical" evidence="5">
    <location>
        <begin position="617"/>
        <end position="635"/>
    </location>
</feature>
<dbReference type="SMART" id="SM00100">
    <property type="entry name" value="cNMP"/>
    <property type="match status" value="1"/>
</dbReference>
<feature type="domain" description="Cyclic nucleotide-binding" evidence="6">
    <location>
        <begin position="10"/>
        <end position="131"/>
    </location>
</feature>
<feature type="transmembrane region" description="Helical" evidence="5">
    <location>
        <begin position="492"/>
        <end position="512"/>
    </location>
</feature>
<feature type="transmembrane region" description="Helical" evidence="5">
    <location>
        <begin position="441"/>
        <end position="458"/>
    </location>
</feature>
<dbReference type="OrthoDB" id="9771288at2"/>
<keyword evidence="3 5" id="KW-1133">Transmembrane helix</keyword>
<dbReference type="InterPro" id="IPR018490">
    <property type="entry name" value="cNMP-bd_dom_sf"/>
</dbReference>
<feature type="transmembrane region" description="Helical" evidence="5">
    <location>
        <begin position="532"/>
        <end position="549"/>
    </location>
</feature>